<feature type="binding site" evidence="1">
    <location>
        <position position="57"/>
    </location>
    <ligand>
        <name>Zn(2+)</name>
        <dbReference type="ChEBI" id="CHEBI:29105"/>
    </ligand>
</feature>
<feature type="binding site" evidence="1">
    <location>
        <position position="8"/>
    </location>
    <ligand>
        <name>Zn(2+)</name>
        <dbReference type="ChEBI" id="CHEBI:29105"/>
    </ligand>
</feature>
<name>A0AAV8WD04_9CUCU</name>
<dbReference type="AlphaFoldDB" id="A0AAV8WD04"/>
<sequence>MAALNDVCRLCLTTEDLVWVFDKRFESSDNMKDVIHITTGVKISPKDNVSQKICTKCCQVTIKMFEFRRTSLRNDLHLREQFKIFLKELKDKEQKAASAQVESKSEPCVSDNKTADTNKNDDETTLEPRSLDNIHPSVRELCKVYPKVKLPTICLRYDIAPSVAMKMNQVENYFKSRNLNFQECTKLAMRMGRVATKKTSTPKTKNIAAKARTLHKNVKMTFKDSVNAKDLTSEKAEEITITSILSSEMQHIKLDKKDQTGLQLERPTSNKRKSSTTDIEIADGKVFKKTNFTESLGLKRKTDSLSGTLSYVANKSMPVHICEICNSVQYSANELRRHQNSHLRCQLCKLKLRSLELKEKHLKNACPIKNMMNNLPEVRLRKVELNTYTRRKYHEAFTAFPPLKDESTAEDIVDITTELEPTNTEDFSDSDDCKLVSNPERRTLNIPSNATAVIEILSDDDDPTPSSLSARHTFSNTIPGGDPESEKVVYNTVSIVRPDIKVKGCSALDFIDARLTDIKVLKELLTVYRPVPLVVNKFVQTELPSNSLILVNSTNTTAELKLLKPQLYAYKIPVTIKNSPFFHVSYIYHNPDHRLMPKKMCLWDHRTAVDVRASNVRTPDENLAPNDVNVPSTIPTSGNINASRSTTPTTAKFNPVNSNPLTSPASLINGNSMLKSLLQNSTTTAEESIATTEQGSSVSEQSQSVSNPAPPPPPQQFGTIRVKNVWELT</sequence>
<feature type="binding site" evidence="1">
    <location>
        <position position="11"/>
    </location>
    <ligand>
        <name>Zn(2+)</name>
        <dbReference type="ChEBI" id="CHEBI:29105"/>
    </ligand>
</feature>
<feature type="region of interest" description="Disordered" evidence="2">
    <location>
        <begin position="461"/>
        <end position="481"/>
    </location>
</feature>
<feature type="region of interest" description="Disordered" evidence="2">
    <location>
        <begin position="679"/>
        <end position="723"/>
    </location>
</feature>
<keyword evidence="1" id="KW-0479">Metal-binding</keyword>
<comment type="caution">
    <text evidence="4">The sequence shown here is derived from an EMBL/GenBank/DDBJ whole genome shotgun (WGS) entry which is preliminary data.</text>
</comment>
<dbReference type="Proteomes" id="UP001159042">
    <property type="component" value="Unassembled WGS sequence"/>
</dbReference>
<dbReference type="EMBL" id="JANEYG010000003">
    <property type="protein sequence ID" value="KAJ8924497.1"/>
    <property type="molecule type" value="Genomic_DNA"/>
</dbReference>
<keyword evidence="5" id="KW-1185">Reference proteome</keyword>
<proteinExistence type="predicted"/>
<evidence type="ECO:0000313" key="4">
    <source>
        <dbReference type="EMBL" id="KAJ8924497.1"/>
    </source>
</evidence>
<dbReference type="SUPFAM" id="SSF57716">
    <property type="entry name" value="Glucocorticoid receptor-like (DNA-binding domain)"/>
    <property type="match status" value="1"/>
</dbReference>
<dbReference type="SMART" id="SM00868">
    <property type="entry name" value="zf-AD"/>
    <property type="match status" value="1"/>
</dbReference>
<feature type="compositionally biased region" description="Basic and acidic residues" evidence="2">
    <location>
        <begin position="113"/>
        <end position="122"/>
    </location>
</feature>
<accession>A0AAV8WD04</accession>
<dbReference type="GO" id="GO:0005634">
    <property type="term" value="C:nucleus"/>
    <property type="evidence" value="ECO:0007669"/>
    <property type="project" value="InterPro"/>
</dbReference>
<evidence type="ECO:0000256" key="1">
    <source>
        <dbReference type="PROSITE-ProRule" id="PRU01263"/>
    </source>
</evidence>
<feature type="compositionally biased region" description="Polar residues" evidence="2">
    <location>
        <begin position="629"/>
        <end position="658"/>
    </location>
</feature>
<organism evidence="4 5">
    <name type="scientific">Exocentrus adspersus</name>
    <dbReference type="NCBI Taxonomy" id="1586481"/>
    <lineage>
        <taxon>Eukaryota</taxon>
        <taxon>Metazoa</taxon>
        <taxon>Ecdysozoa</taxon>
        <taxon>Arthropoda</taxon>
        <taxon>Hexapoda</taxon>
        <taxon>Insecta</taxon>
        <taxon>Pterygota</taxon>
        <taxon>Neoptera</taxon>
        <taxon>Endopterygota</taxon>
        <taxon>Coleoptera</taxon>
        <taxon>Polyphaga</taxon>
        <taxon>Cucujiformia</taxon>
        <taxon>Chrysomeloidea</taxon>
        <taxon>Cerambycidae</taxon>
        <taxon>Lamiinae</taxon>
        <taxon>Acanthocinini</taxon>
        <taxon>Exocentrus</taxon>
    </lineage>
</organism>
<keyword evidence="1" id="KW-0862">Zinc</keyword>
<feature type="binding site" evidence="1">
    <location>
        <position position="54"/>
    </location>
    <ligand>
        <name>Zn(2+)</name>
        <dbReference type="ChEBI" id="CHEBI:29105"/>
    </ligand>
</feature>
<protein>
    <recommendedName>
        <fullName evidence="3">ZAD domain-containing protein</fullName>
    </recommendedName>
</protein>
<reference evidence="4 5" key="1">
    <citation type="journal article" date="2023" name="Insect Mol. Biol.">
        <title>Genome sequencing provides insights into the evolution of gene families encoding plant cell wall-degrading enzymes in longhorned beetles.</title>
        <authorList>
            <person name="Shin N.R."/>
            <person name="Okamura Y."/>
            <person name="Kirsch R."/>
            <person name="Pauchet Y."/>
        </authorList>
    </citation>
    <scope>NUCLEOTIDE SEQUENCE [LARGE SCALE GENOMIC DNA]</scope>
    <source>
        <strain evidence="4">EAD_L_NR</strain>
    </source>
</reference>
<feature type="region of interest" description="Disordered" evidence="2">
    <location>
        <begin position="97"/>
        <end position="130"/>
    </location>
</feature>
<gene>
    <name evidence="4" type="ORF">NQ315_007294</name>
</gene>
<feature type="region of interest" description="Disordered" evidence="2">
    <location>
        <begin position="256"/>
        <end position="276"/>
    </location>
</feature>
<dbReference type="InterPro" id="IPR012934">
    <property type="entry name" value="Znf_AD"/>
</dbReference>
<feature type="region of interest" description="Disordered" evidence="2">
    <location>
        <begin position="618"/>
        <end position="658"/>
    </location>
</feature>
<dbReference type="PROSITE" id="PS51915">
    <property type="entry name" value="ZAD"/>
    <property type="match status" value="1"/>
</dbReference>
<keyword evidence="1" id="KW-0863">Zinc-finger</keyword>
<evidence type="ECO:0000259" key="3">
    <source>
        <dbReference type="PROSITE" id="PS51915"/>
    </source>
</evidence>
<evidence type="ECO:0000256" key="2">
    <source>
        <dbReference type="SAM" id="MobiDB-lite"/>
    </source>
</evidence>
<feature type="compositionally biased region" description="Low complexity" evidence="2">
    <location>
        <begin position="681"/>
        <end position="707"/>
    </location>
</feature>
<dbReference type="GO" id="GO:0008270">
    <property type="term" value="F:zinc ion binding"/>
    <property type="evidence" value="ECO:0007669"/>
    <property type="project" value="UniProtKB-UniRule"/>
</dbReference>
<feature type="domain" description="ZAD" evidence="3">
    <location>
        <begin position="6"/>
        <end position="81"/>
    </location>
</feature>
<dbReference type="Pfam" id="PF07776">
    <property type="entry name" value="zf-AD"/>
    <property type="match status" value="1"/>
</dbReference>
<dbReference type="Gene3D" id="3.40.1800.20">
    <property type="match status" value="1"/>
</dbReference>
<evidence type="ECO:0000313" key="5">
    <source>
        <dbReference type="Proteomes" id="UP001159042"/>
    </source>
</evidence>